<reference evidence="5" key="1">
    <citation type="submission" date="2016-11" db="UniProtKB">
        <authorList>
            <consortium name="WormBaseParasite"/>
        </authorList>
    </citation>
    <scope>IDENTIFICATION</scope>
</reference>
<evidence type="ECO:0000313" key="4">
    <source>
        <dbReference type="Proteomes" id="UP000095283"/>
    </source>
</evidence>
<dbReference type="PANTHER" id="PTHR11675:SF134">
    <property type="entry name" value="N-ACETYLGALACTOSAMINYLTRANSFERASE 4-RELATED"/>
    <property type="match status" value="1"/>
</dbReference>
<keyword evidence="3" id="KW-0472">Membrane</keyword>
<keyword evidence="3" id="KW-1133">Transmembrane helix</keyword>
<keyword evidence="1" id="KW-1015">Disulfide bond</keyword>
<dbReference type="GO" id="GO:0004653">
    <property type="term" value="F:polypeptide N-acetylgalactosaminyltransferase activity"/>
    <property type="evidence" value="ECO:0007669"/>
    <property type="project" value="TreeGrafter"/>
</dbReference>
<sequence length="363" mass="42541">MTEIYAMRKVALKQWDNRSRSRKINYAGCSEGAKRSRRLLSEYDFHRFRYSKCFHLNDTIYYSTVELVLDNVYTVILYYSSVIDRANVFGCRGIPGLVVSSSQWPKLSCCFILMFSDWEDRAAYEIDQRRLGPGEQGQPVHLPKDNLIEKEALSLYKANGYNAYISDMISVNRSIKDIRHSQCKSMKYSAELPTVSVKINSFMCLLNSTKSLVCLAVICILFIQHNSTLIRSVYSIINRSPKKLLREVILVDDFSEKPFLKKPLEDFFKRVGLTNLVKAYRRKREGLIRARLCHLFNDSFRCVVEKFRVTTEFLIIWFFFLIILNFSHSMKGNQLFKYRFESEQIFHPVSSLLVFLQSSYFIM</sequence>
<dbReference type="InterPro" id="IPR029044">
    <property type="entry name" value="Nucleotide-diphossugar_trans"/>
</dbReference>
<feature type="transmembrane region" description="Helical" evidence="3">
    <location>
        <begin position="307"/>
        <end position="324"/>
    </location>
</feature>
<evidence type="ECO:0000256" key="3">
    <source>
        <dbReference type="SAM" id="Phobius"/>
    </source>
</evidence>
<keyword evidence="4" id="KW-1185">Reference proteome</keyword>
<organism evidence="4 5">
    <name type="scientific">Heterorhabditis bacteriophora</name>
    <name type="common">Entomopathogenic nematode worm</name>
    <dbReference type="NCBI Taxonomy" id="37862"/>
    <lineage>
        <taxon>Eukaryota</taxon>
        <taxon>Metazoa</taxon>
        <taxon>Ecdysozoa</taxon>
        <taxon>Nematoda</taxon>
        <taxon>Chromadorea</taxon>
        <taxon>Rhabditida</taxon>
        <taxon>Rhabditina</taxon>
        <taxon>Rhabditomorpha</taxon>
        <taxon>Strongyloidea</taxon>
        <taxon>Heterorhabditidae</taxon>
        <taxon>Heterorhabditis</taxon>
    </lineage>
</organism>
<dbReference type="Gene3D" id="3.90.550.10">
    <property type="entry name" value="Spore Coat Polysaccharide Biosynthesis Protein SpsA, Chain A"/>
    <property type="match status" value="1"/>
</dbReference>
<name>A0A1I7WMF8_HETBA</name>
<evidence type="ECO:0000256" key="2">
    <source>
        <dbReference type="ARBA" id="ARBA00023180"/>
    </source>
</evidence>
<dbReference type="Proteomes" id="UP000095283">
    <property type="component" value="Unplaced"/>
</dbReference>
<accession>A0A1I7WMF8</accession>
<evidence type="ECO:0000256" key="1">
    <source>
        <dbReference type="ARBA" id="ARBA00023157"/>
    </source>
</evidence>
<evidence type="ECO:0000313" key="5">
    <source>
        <dbReference type="WBParaSite" id="Hba_06338"/>
    </source>
</evidence>
<keyword evidence="2" id="KW-0325">Glycoprotein</keyword>
<feature type="transmembrane region" description="Helical" evidence="3">
    <location>
        <begin position="345"/>
        <end position="362"/>
    </location>
</feature>
<dbReference type="WBParaSite" id="Hba_06338">
    <property type="protein sequence ID" value="Hba_06338"/>
    <property type="gene ID" value="Hba_06338"/>
</dbReference>
<protein>
    <submittedName>
        <fullName evidence="5">Glyco_trans_2-like domain-containing protein</fullName>
    </submittedName>
</protein>
<dbReference type="GO" id="GO:0005794">
    <property type="term" value="C:Golgi apparatus"/>
    <property type="evidence" value="ECO:0007669"/>
    <property type="project" value="TreeGrafter"/>
</dbReference>
<keyword evidence="3" id="KW-0812">Transmembrane</keyword>
<proteinExistence type="predicted"/>
<dbReference type="PANTHER" id="PTHR11675">
    <property type="entry name" value="N-ACETYLGALACTOSAMINYLTRANSFERASE"/>
    <property type="match status" value="1"/>
</dbReference>
<dbReference type="GO" id="GO:0006493">
    <property type="term" value="P:protein O-linked glycosylation"/>
    <property type="evidence" value="ECO:0007669"/>
    <property type="project" value="TreeGrafter"/>
</dbReference>
<dbReference type="AlphaFoldDB" id="A0A1I7WMF8"/>